<accession>A0A6J0CA58</accession>
<keyword evidence="5" id="KW-1185">Reference proteome</keyword>
<dbReference type="GO" id="GO:0000502">
    <property type="term" value="C:proteasome complex"/>
    <property type="evidence" value="ECO:0007669"/>
    <property type="project" value="UniProtKB-KW"/>
</dbReference>
<dbReference type="InterPro" id="IPR038389">
    <property type="entry name" value="PSMG2_sf"/>
</dbReference>
<dbReference type="Gene3D" id="3.40.50.10900">
    <property type="entry name" value="PAC-like subunit"/>
    <property type="match status" value="1"/>
</dbReference>
<gene>
    <name evidence="6" type="primary">LOC107226745</name>
</gene>
<dbReference type="Proteomes" id="UP000829291">
    <property type="component" value="Chromosome 6"/>
</dbReference>
<dbReference type="InParanoid" id="A0A6J0CA58"/>
<dbReference type="FunCoup" id="A0A6J0CA58">
    <property type="interactions" value="1632"/>
</dbReference>
<comment type="function">
    <text evidence="4">Chaperone protein which promotes assembly of the 20S proteasome as part of a heterodimer with PSMG1.</text>
</comment>
<dbReference type="GO" id="GO:0005634">
    <property type="term" value="C:nucleus"/>
    <property type="evidence" value="ECO:0007669"/>
    <property type="project" value="TreeGrafter"/>
</dbReference>
<dbReference type="PANTHER" id="PTHR12970">
    <property type="entry name" value="PROTEASOME ASSEMBLY CHAPERONE 2"/>
    <property type="match status" value="1"/>
</dbReference>
<reference evidence="6" key="1">
    <citation type="submission" date="2025-08" db="UniProtKB">
        <authorList>
            <consortium name="RefSeq"/>
        </authorList>
    </citation>
    <scope>IDENTIFICATION</scope>
    <source>
        <tissue evidence="6">Thorax and Abdomen</tissue>
    </source>
</reference>
<evidence type="ECO:0000256" key="2">
    <source>
        <dbReference type="ARBA" id="ARBA00023186"/>
    </source>
</evidence>
<organism evidence="6">
    <name type="scientific">Neodiprion lecontei</name>
    <name type="common">Redheaded pine sawfly</name>
    <dbReference type="NCBI Taxonomy" id="441921"/>
    <lineage>
        <taxon>Eukaryota</taxon>
        <taxon>Metazoa</taxon>
        <taxon>Ecdysozoa</taxon>
        <taxon>Arthropoda</taxon>
        <taxon>Hexapoda</taxon>
        <taxon>Insecta</taxon>
        <taxon>Pterygota</taxon>
        <taxon>Neoptera</taxon>
        <taxon>Endopterygota</taxon>
        <taxon>Hymenoptera</taxon>
        <taxon>Tenthredinoidea</taxon>
        <taxon>Diprionidae</taxon>
        <taxon>Diprioninae</taxon>
        <taxon>Neodiprion</taxon>
    </lineage>
</organism>
<evidence type="ECO:0000256" key="4">
    <source>
        <dbReference type="PIRNR" id="PIRNR010044"/>
    </source>
</evidence>
<dbReference type="RefSeq" id="XP_015523139.2">
    <property type="nucleotide sequence ID" value="XM_015667653.2"/>
</dbReference>
<dbReference type="InterPro" id="IPR019151">
    <property type="entry name" value="Proteasome_assmbl_chaperone_2"/>
</dbReference>
<evidence type="ECO:0000313" key="6">
    <source>
        <dbReference type="RefSeq" id="XP_015523139.2"/>
    </source>
</evidence>
<evidence type="ECO:0000313" key="5">
    <source>
        <dbReference type="Proteomes" id="UP000829291"/>
    </source>
</evidence>
<comment type="similarity">
    <text evidence="3 4">Belongs to the PSMG2 family.</text>
</comment>
<dbReference type="GO" id="GO:0005829">
    <property type="term" value="C:cytosol"/>
    <property type="evidence" value="ECO:0007669"/>
    <property type="project" value="TreeGrafter"/>
</dbReference>
<dbReference type="Pfam" id="PF09754">
    <property type="entry name" value="PAC2"/>
    <property type="match status" value="1"/>
</dbReference>
<dbReference type="KEGG" id="nlo:107226745"/>
<dbReference type="InterPro" id="IPR016562">
    <property type="entry name" value="Proteasome_assmbl_chp_2_euk"/>
</dbReference>
<comment type="subunit">
    <text evidence="4">Forms a heterodimer with PSMG1.</text>
</comment>
<evidence type="ECO:0000256" key="1">
    <source>
        <dbReference type="ARBA" id="ARBA00019186"/>
    </source>
</evidence>
<keyword evidence="6" id="KW-0647">Proteasome</keyword>
<keyword evidence="2 4" id="KW-0143">Chaperone</keyword>
<dbReference type="PANTHER" id="PTHR12970:SF1">
    <property type="entry name" value="PROTEASOME ASSEMBLY CHAPERONE 2"/>
    <property type="match status" value="1"/>
</dbReference>
<sequence>MIKLTEDIDLTGYTLIIPSVAVGNVGQLAVDLFISSLSAKRIGYVWDSAFIPIVGPDPYDENSSALCTAVDLFCSTDKRVLLIQIRSPLSKKPFLFFKKLQNFITEKHVAKVIILTSSYSHEKRDQQIRTIPLRYIASPEIKSEFGAMFDSLNWTHLESKIDEYGRSEVLAIPGGGFAKNLYDIFVENHIPCAVLLRFCSEGDNIPDAMELANYLNQWLELFSKDASGNLLIRKPSSWRFLFGNDPPLEMF</sequence>
<evidence type="ECO:0000256" key="3">
    <source>
        <dbReference type="ARBA" id="ARBA00025745"/>
    </source>
</evidence>
<dbReference type="AlphaFoldDB" id="A0A6J0CA58"/>
<proteinExistence type="inferred from homology"/>
<dbReference type="GO" id="GO:0043248">
    <property type="term" value="P:proteasome assembly"/>
    <property type="evidence" value="ECO:0007669"/>
    <property type="project" value="TreeGrafter"/>
</dbReference>
<dbReference type="OrthoDB" id="10260712at2759"/>
<protein>
    <recommendedName>
        <fullName evidence="1 4">Proteasome assembly chaperone 2</fullName>
    </recommendedName>
</protein>
<dbReference type="PIRSF" id="PIRSF010044">
    <property type="entry name" value="UCP010044"/>
    <property type="match status" value="1"/>
</dbReference>
<name>A0A6J0CA58_NEOLC</name>
<dbReference type="GeneID" id="107226745"/>